<organism evidence="1 2">
    <name type="scientific">Halanaerobacter jeridensis</name>
    <dbReference type="NCBI Taxonomy" id="706427"/>
    <lineage>
        <taxon>Bacteria</taxon>
        <taxon>Bacillati</taxon>
        <taxon>Bacillota</taxon>
        <taxon>Clostridia</taxon>
        <taxon>Halanaerobiales</taxon>
        <taxon>Halobacteroidaceae</taxon>
        <taxon>Halanaerobacter</taxon>
    </lineage>
</organism>
<dbReference type="RefSeq" id="WP_204702957.1">
    <property type="nucleotide sequence ID" value="NZ_JAFBDQ010000021.1"/>
</dbReference>
<gene>
    <name evidence="1" type="ORF">JOC47_002868</name>
</gene>
<keyword evidence="2" id="KW-1185">Reference proteome</keyword>
<accession>A0A938XU80</accession>
<dbReference type="AlphaFoldDB" id="A0A938XU80"/>
<dbReference type="EMBL" id="JAFBDQ010000021">
    <property type="protein sequence ID" value="MBM7557999.1"/>
    <property type="molecule type" value="Genomic_DNA"/>
</dbReference>
<dbReference type="Proteomes" id="UP000774000">
    <property type="component" value="Unassembled WGS sequence"/>
</dbReference>
<sequence>MDGSEEKMKKEVYKRIDRAAKRIHKYGWPISPNIDQLDLMFLGGNDESKYNFLDDQNNELSKEEGIDRFVCDIFKKDDYNLLKDIVNGWQLDPFKKREEIWSQCLKAHINEDYILSTHTLILQIEGLLEDFNEIYSYSNRVGITHFIEDFIEWFSNKANTDLEGISKEIFDSFNKNIDFVSKNTEQVDDESKFYNSLNRHYIAHGYLTNANEVLSLKCFILLDFIHFAFDLFE</sequence>
<name>A0A938XU80_9FIRM</name>
<evidence type="ECO:0000313" key="1">
    <source>
        <dbReference type="EMBL" id="MBM7557999.1"/>
    </source>
</evidence>
<protein>
    <submittedName>
        <fullName evidence="1">Uncharacterized protein</fullName>
    </submittedName>
</protein>
<reference evidence="1" key="1">
    <citation type="submission" date="2021-01" db="EMBL/GenBank/DDBJ databases">
        <title>Genomic Encyclopedia of Type Strains, Phase IV (KMG-IV): sequencing the most valuable type-strain genomes for metagenomic binning, comparative biology and taxonomic classification.</title>
        <authorList>
            <person name="Goeker M."/>
        </authorList>
    </citation>
    <scope>NUCLEOTIDE SEQUENCE</scope>
    <source>
        <strain evidence="1">DSM 23230</strain>
    </source>
</reference>
<evidence type="ECO:0000313" key="2">
    <source>
        <dbReference type="Proteomes" id="UP000774000"/>
    </source>
</evidence>
<proteinExistence type="predicted"/>
<comment type="caution">
    <text evidence="1">The sequence shown here is derived from an EMBL/GenBank/DDBJ whole genome shotgun (WGS) entry which is preliminary data.</text>
</comment>